<proteinExistence type="predicted"/>
<protein>
    <submittedName>
        <fullName evidence="2">Uncharacterized protein</fullName>
    </submittedName>
</protein>
<dbReference type="Proteomes" id="UP000887577">
    <property type="component" value="Unplaced"/>
</dbReference>
<dbReference type="WBParaSite" id="PSU_v2.g16245.t1">
    <property type="protein sequence ID" value="PSU_v2.g16245.t1"/>
    <property type="gene ID" value="PSU_v2.g16245"/>
</dbReference>
<sequence length="184" mass="21482">MVETINFCQLEYCPTHRKTVIEFGENLEFTVSYDRCKVFRINNIKGDLEITKITRDKDGREIEVKYENNAFYSEESADFTFYITAKIEPEELCDDENDIQIDIKNSYDVIIKGKEMKKDAVLKANPKMDANLNLSFRFNPNVYHPTVYTDSVSQILPLNESRPESIIPSYLSNENSKLFKNCFQ</sequence>
<evidence type="ECO:0000313" key="1">
    <source>
        <dbReference type="Proteomes" id="UP000887577"/>
    </source>
</evidence>
<reference evidence="2" key="1">
    <citation type="submission" date="2022-11" db="UniProtKB">
        <authorList>
            <consortium name="WormBaseParasite"/>
        </authorList>
    </citation>
    <scope>IDENTIFICATION</scope>
</reference>
<organism evidence="1 2">
    <name type="scientific">Panagrolaimus superbus</name>
    <dbReference type="NCBI Taxonomy" id="310955"/>
    <lineage>
        <taxon>Eukaryota</taxon>
        <taxon>Metazoa</taxon>
        <taxon>Ecdysozoa</taxon>
        <taxon>Nematoda</taxon>
        <taxon>Chromadorea</taxon>
        <taxon>Rhabditida</taxon>
        <taxon>Tylenchina</taxon>
        <taxon>Panagrolaimomorpha</taxon>
        <taxon>Panagrolaimoidea</taxon>
        <taxon>Panagrolaimidae</taxon>
        <taxon>Panagrolaimus</taxon>
    </lineage>
</organism>
<evidence type="ECO:0000313" key="2">
    <source>
        <dbReference type="WBParaSite" id="PSU_v2.g16245.t1"/>
    </source>
</evidence>
<keyword evidence="1" id="KW-1185">Reference proteome</keyword>
<name>A0A914Y7R6_9BILA</name>
<dbReference type="AlphaFoldDB" id="A0A914Y7R6"/>
<accession>A0A914Y7R6</accession>